<proteinExistence type="predicted"/>
<accession>A0A943DGJ7</accession>
<dbReference type="EMBL" id="JAGZFP010000004">
    <property type="protein sequence ID" value="MBS5358028.1"/>
    <property type="molecule type" value="Genomic_DNA"/>
</dbReference>
<name>A0A943DGJ7_STRPA</name>
<dbReference type="Proteomes" id="UP000709219">
    <property type="component" value="Unassembled WGS sequence"/>
</dbReference>
<reference evidence="1" key="1">
    <citation type="submission" date="2021-02" db="EMBL/GenBank/DDBJ databases">
        <title>Infant gut strain persistence is associated with maternal origin, phylogeny, and functional potential including surface adhesion and iron acquisition.</title>
        <authorList>
            <person name="Lou Y.C."/>
        </authorList>
    </citation>
    <scope>NUCLEOTIDE SEQUENCE</scope>
    <source>
        <strain evidence="1">L3_098_011G1_dasL3_098_011G1_concoct_7</strain>
    </source>
</reference>
<dbReference type="AlphaFoldDB" id="A0A943DGJ7"/>
<protein>
    <submittedName>
        <fullName evidence="1">Uncharacterized protein</fullName>
    </submittedName>
</protein>
<comment type="caution">
    <text evidence="1">The sequence shown here is derived from an EMBL/GenBank/DDBJ whole genome shotgun (WGS) entry which is preliminary data.</text>
</comment>
<organism evidence="1 2">
    <name type="scientific">Streptococcus parasanguinis</name>
    <dbReference type="NCBI Taxonomy" id="1318"/>
    <lineage>
        <taxon>Bacteria</taxon>
        <taxon>Bacillati</taxon>
        <taxon>Bacillota</taxon>
        <taxon>Bacilli</taxon>
        <taxon>Lactobacillales</taxon>
        <taxon>Streptococcaceae</taxon>
        <taxon>Streptococcus</taxon>
    </lineage>
</organism>
<sequence length="268" mass="29385">MNRSNCTNLKQFEGGRVVKQGDSASLFGFALYDENWVPIDLDGQQATIYFTSKKGKASFSATVQGSKVSFKIPKVLPVESYLVEVECDGYVFPSDQSVRVDVVQSAEEYQPAEVVELGKVSLRDEIANYLAGHTVQAYNDGPLVARIEALESKPAPTVQTIDLGPLEKRVEALESKPAPTAPAVDLSAYMTSDMAYQTFTTYSTLQAQMTSNIKNKHLELGLDALIDDKLRNGGDNFLTSHQASTAYASKEEFQNLLKRVEALESVPI</sequence>
<evidence type="ECO:0000313" key="1">
    <source>
        <dbReference type="EMBL" id="MBS5358028.1"/>
    </source>
</evidence>
<evidence type="ECO:0000313" key="2">
    <source>
        <dbReference type="Proteomes" id="UP000709219"/>
    </source>
</evidence>
<gene>
    <name evidence="1" type="ORF">KHX87_02815</name>
</gene>